<dbReference type="PANTHER" id="PTHR30028:SF0">
    <property type="entry name" value="PROTEIN ALUMINUM SENSITIVE 3"/>
    <property type="match status" value="1"/>
</dbReference>
<keyword evidence="4 6" id="KW-1133">Transmembrane helix</keyword>
<feature type="transmembrane region" description="Helical" evidence="6">
    <location>
        <begin position="12"/>
        <end position="32"/>
    </location>
</feature>
<comment type="similarity">
    <text evidence="2">Belongs to the UPF0014 family.</text>
</comment>
<feature type="transmembrane region" description="Helical" evidence="6">
    <location>
        <begin position="52"/>
        <end position="81"/>
    </location>
</feature>
<comment type="caution">
    <text evidence="7">The sequence shown here is derived from an EMBL/GenBank/DDBJ whole genome shotgun (WGS) entry which is preliminary data.</text>
</comment>
<evidence type="ECO:0000256" key="4">
    <source>
        <dbReference type="ARBA" id="ARBA00022989"/>
    </source>
</evidence>
<evidence type="ECO:0000256" key="2">
    <source>
        <dbReference type="ARBA" id="ARBA00005268"/>
    </source>
</evidence>
<dbReference type="Proteomes" id="UP001500416">
    <property type="component" value="Unassembled WGS sequence"/>
</dbReference>
<keyword evidence="3 6" id="KW-0812">Transmembrane</keyword>
<feature type="transmembrane region" description="Helical" evidence="6">
    <location>
        <begin position="122"/>
        <end position="143"/>
    </location>
</feature>
<proteinExistence type="inferred from homology"/>
<dbReference type="Pfam" id="PF03649">
    <property type="entry name" value="UPF0014"/>
    <property type="match status" value="1"/>
</dbReference>
<protein>
    <submittedName>
        <fullName evidence="7">ABC transporter permease</fullName>
    </submittedName>
</protein>
<evidence type="ECO:0000256" key="3">
    <source>
        <dbReference type="ARBA" id="ARBA00022692"/>
    </source>
</evidence>
<feature type="transmembrane region" description="Helical" evidence="6">
    <location>
        <begin position="93"/>
        <end position="116"/>
    </location>
</feature>
<feature type="transmembrane region" description="Helical" evidence="6">
    <location>
        <begin position="193"/>
        <end position="214"/>
    </location>
</feature>
<feature type="transmembrane region" description="Helical" evidence="6">
    <location>
        <begin position="220"/>
        <end position="242"/>
    </location>
</feature>
<gene>
    <name evidence="7" type="ORF">GCM10010492_14470</name>
</gene>
<sequence length="258" mass="26391">MMASVVITTDWVRLLVVCVFFTGAAGAVLWWARLASPRPVVRAAARAAVQLAVVSAVITVVLASLPLTAGFLVLMAAVATWTSAARTKTGWRGAWVGVAILGGTVPALAALVLSGLVPVEGIALVPVGGILIGGAMTATTLSVRRALDTLRDRHGEFEAALALGFTESVAVRELVRGPAGEALLPALDQTRTVGLVTLPGAFVGMLLGGAPVWQAGALQLVVLLGLLAVEAAAIAVVVELVARGFVRRASQQGEVRLT</sequence>
<dbReference type="InterPro" id="IPR005226">
    <property type="entry name" value="UPF0014_fam"/>
</dbReference>
<evidence type="ECO:0000313" key="7">
    <source>
        <dbReference type="EMBL" id="GAA0217756.1"/>
    </source>
</evidence>
<reference evidence="8" key="1">
    <citation type="journal article" date="2019" name="Int. J. Syst. Evol. Microbiol.">
        <title>The Global Catalogue of Microorganisms (GCM) 10K type strain sequencing project: providing services to taxonomists for standard genome sequencing and annotation.</title>
        <authorList>
            <consortium name="The Broad Institute Genomics Platform"/>
            <consortium name="The Broad Institute Genome Sequencing Center for Infectious Disease"/>
            <person name="Wu L."/>
            <person name="Ma J."/>
        </authorList>
    </citation>
    <scope>NUCLEOTIDE SEQUENCE [LARGE SCALE GENOMIC DNA]</scope>
    <source>
        <strain evidence="8">JCM 3380</strain>
    </source>
</reference>
<evidence type="ECO:0000256" key="5">
    <source>
        <dbReference type="ARBA" id="ARBA00023136"/>
    </source>
</evidence>
<organism evidence="7 8">
    <name type="scientific">Saccharothrix mutabilis subsp. mutabilis</name>
    <dbReference type="NCBI Taxonomy" id="66855"/>
    <lineage>
        <taxon>Bacteria</taxon>
        <taxon>Bacillati</taxon>
        <taxon>Actinomycetota</taxon>
        <taxon>Actinomycetes</taxon>
        <taxon>Pseudonocardiales</taxon>
        <taxon>Pseudonocardiaceae</taxon>
        <taxon>Saccharothrix</taxon>
    </lineage>
</organism>
<dbReference type="PANTHER" id="PTHR30028">
    <property type="entry name" value="UPF0014 INNER MEMBRANE PROTEIN YBBM-RELATED"/>
    <property type="match status" value="1"/>
</dbReference>
<evidence type="ECO:0000256" key="6">
    <source>
        <dbReference type="SAM" id="Phobius"/>
    </source>
</evidence>
<keyword evidence="8" id="KW-1185">Reference proteome</keyword>
<evidence type="ECO:0000313" key="8">
    <source>
        <dbReference type="Proteomes" id="UP001500416"/>
    </source>
</evidence>
<name>A0ABP3CX80_9PSEU</name>
<dbReference type="EMBL" id="BAAABU010000002">
    <property type="protein sequence ID" value="GAA0217756.1"/>
    <property type="molecule type" value="Genomic_DNA"/>
</dbReference>
<evidence type="ECO:0000256" key="1">
    <source>
        <dbReference type="ARBA" id="ARBA00004141"/>
    </source>
</evidence>
<keyword evidence="5 6" id="KW-0472">Membrane</keyword>
<comment type="subcellular location">
    <subcellularLocation>
        <location evidence="1">Membrane</location>
        <topology evidence="1">Multi-pass membrane protein</topology>
    </subcellularLocation>
</comment>
<accession>A0ABP3CX80</accession>